<dbReference type="EMBL" id="JANTEZ010000001">
    <property type="protein sequence ID" value="MCS5713531.1"/>
    <property type="molecule type" value="Genomic_DNA"/>
</dbReference>
<protein>
    <submittedName>
        <fullName evidence="1">Uncharacterized protein</fullName>
    </submittedName>
</protein>
<accession>A0ABT2GBE2</accession>
<proteinExistence type="predicted"/>
<evidence type="ECO:0000313" key="2">
    <source>
        <dbReference type="Proteomes" id="UP001165580"/>
    </source>
</evidence>
<dbReference type="RefSeq" id="WP_259485061.1">
    <property type="nucleotide sequence ID" value="NZ_JANTEZ010000001.1"/>
</dbReference>
<keyword evidence="2" id="KW-1185">Reference proteome</keyword>
<evidence type="ECO:0000313" key="1">
    <source>
        <dbReference type="EMBL" id="MCS5713531.1"/>
    </source>
</evidence>
<gene>
    <name evidence="1" type="ORF">NVV95_03065</name>
</gene>
<comment type="caution">
    <text evidence="1">The sequence shown here is derived from an EMBL/GenBank/DDBJ whole genome shotgun (WGS) entry which is preliminary data.</text>
</comment>
<reference evidence="1" key="1">
    <citation type="submission" date="2022-08" db="EMBL/GenBank/DDBJ databases">
        <authorList>
            <person name="Deng Y."/>
            <person name="Han X.-F."/>
            <person name="Zhang Y.-Q."/>
        </authorList>
    </citation>
    <scope>NUCLEOTIDE SEQUENCE</scope>
    <source>
        <strain evidence="1">CPCC 205716</strain>
    </source>
</reference>
<name>A0ABT2GBE2_9MICO</name>
<dbReference type="Proteomes" id="UP001165580">
    <property type="component" value="Unassembled WGS sequence"/>
</dbReference>
<sequence>MTPASAFVSVLVPADLAEAFENRAWEQALCAEEVLIRLLSHWVNELEPKVQGADLPGTTLGACDVKKDESVFRLSGLRYGNKLRRCRNCGIRVPKALRILPWKACSEDCADELWLKANTTDAELY</sequence>
<organism evidence="1 2">
    <name type="scientific">Herbiconiux gentiana</name>
    <dbReference type="NCBI Taxonomy" id="2970912"/>
    <lineage>
        <taxon>Bacteria</taxon>
        <taxon>Bacillati</taxon>
        <taxon>Actinomycetota</taxon>
        <taxon>Actinomycetes</taxon>
        <taxon>Micrococcales</taxon>
        <taxon>Microbacteriaceae</taxon>
        <taxon>Herbiconiux</taxon>
    </lineage>
</organism>